<comment type="caution">
    <text evidence="2">The sequence shown here is derived from an EMBL/GenBank/DDBJ whole genome shotgun (WGS) entry which is preliminary data.</text>
</comment>
<evidence type="ECO:0000313" key="2">
    <source>
        <dbReference type="EMBL" id="NYF58815.1"/>
    </source>
</evidence>
<dbReference type="EMBL" id="JACCCQ010000001">
    <property type="protein sequence ID" value="NYF58815.1"/>
    <property type="molecule type" value="Genomic_DNA"/>
</dbReference>
<gene>
    <name evidence="2" type="ORF">HDA35_004646</name>
</gene>
<dbReference type="RefSeq" id="WP_179804624.1">
    <property type="nucleotide sequence ID" value="NZ_JACCCQ010000001.1"/>
</dbReference>
<keyword evidence="3" id="KW-1185">Reference proteome</keyword>
<dbReference type="Proteomes" id="UP000631553">
    <property type="component" value="Unassembled WGS sequence"/>
</dbReference>
<protein>
    <submittedName>
        <fullName evidence="2">Uncharacterized protein</fullName>
    </submittedName>
</protein>
<reference evidence="2 3" key="1">
    <citation type="submission" date="2020-07" db="EMBL/GenBank/DDBJ databases">
        <title>Sequencing the genomes of 1000 actinobacteria strains.</title>
        <authorList>
            <person name="Klenk H.-P."/>
        </authorList>
    </citation>
    <scope>NUCLEOTIDE SEQUENCE [LARGE SCALE GENOMIC DNA]</scope>
    <source>
        <strain evidence="2 3">DSM 43814</strain>
    </source>
</reference>
<name>A0ABX2RQK7_9ACTN</name>
<evidence type="ECO:0000313" key="3">
    <source>
        <dbReference type="Proteomes" id="UP000631553"/>
    </source>
</evidence>
<sequence>MVPDAGSLTARPLLSLSAVGLVAVAAHAPDQPATLDDLIASPWMARRASLDGDGALATAVGELRDAKVRPEGWRVQGTVPVPRWAVLETSMTLRALGMLIFISSERENLDVIEAVLDPERQHSGNADAQKALHQLRESERVNGAPIGSAVRQLFDAGIPPRLRKYV</sequence>
<evidence type="ECO:0000256" key="1">
    <source>
        <dbReference type="SAM" id="SignalP"/>
    </source>
</evidence>
<feature type="signal peptide" evidence="1">
    <location>
        <begin position="1"/>
        <end position="28"/>
    </location>
</feature>
<accession>A0ABX2RQK7</accession>
<organism evidence="2 3">
    <name type="scientific">Micromonospora purpureochromogenes</name>
    <dbReference type="NCBI Taxonomy" id="47872"/>
    <lineage>
        <taxon>Bacteria</taxon>
        <taxon>Bacillati</taxon>
        <taxon>Actinomycetota</taxon>
        <taxon>Actinomycetes</taxon>
        <taxon>Micromonosporales</taxon>
        <taxon>Micromonosporaceae</taxon>
        <taxon>Micromonospora</taxon>
    </lineage>
</organism>
<keyword evidence="1" id="KW-0732">Signal</keyword>
<proteinExistence type="predicted"/>
<feature type="chain" id="PRO_5046639950" evidence="1">
    <location>
        <begin position="29"/>
        <end position="166"/>
    </location>
</feature>